<feature type="non-terminal residue" evidence="1">
    <location>
        <position position="219"/>
    </location>
</feature>
<dbReference type="SUPFAM" id="SSF52047">
    <property type="entry name" value="RNI-like"/>
    <property type="match status" value="1"/>
</dbReference>
<name>A0AAQ4E731_AMBAM</name>
<accession>A0AAQ4E731</accession>
<sequence length="219" mass="24666">MLEELKSILSERGANLKAQCVQGSTHICQLPRQLQQWNRVLGITGLQLRERNKCGELAVVFFRDVYRISTSCRAVRSVLLFHWLLMNHRCVTALLMERSGFFHCIVYTNLFCDAVAKCTGLRNLQICGHFLWTSACEELLHAVQSLPNIEEIVCNDFYVGLEYNNMTALAHVIRKTGKLNRFAIEDFGVQPNGPCVIPGMCDITAALVCKTAISDLSIE</sequence>
<gene>
    <name evidence="1" type="ORF">V5799_013045</name>
</gene>
<dbReference type="EMBL" id="JARKHS020021062">
    <property type="protein sequence ID" value="KAK8770490.1"/>
    <property type="molecule type" value="Genomic_DNA"/>
</dbReference>
<proteinExistence type="predicted"/>
<organism evidence="1 2">
    <name type="scientific">Amblyomma americanum</name>
    <name type="common">Lone star tick</name>
    <dbReference type="NCBI Taxonomy" id="6943"/>
    <lineage>
        <taxon>Eukaryota</taxon>
        <taxon>Metazoa</taxon>
        <taxon>Ecdysozoa</taxon>
        <taxon>Arthropoda</taxon>
        <taxon>Chelicerata</taxon>
        <taxon>Arachnida</taxon>
        <taxon>Acari</taxon>
        <taxon>Parasitiformes</taxon>
        <taxon>Ixodida</taxon>
        <taxon>Ixodoidea</taxon>
        <taxon>Ixodidae</taxon>
        <taxon>Amblyomminae</taxon>
        <taxon>Amblyomma</taxon>
    </lineage>
</organism>
<evidence type="ECO:0000313" key="2">
    <source>
        <dbReference type="Proteomes" id="UP001321473"/>
    </source>
</evidence>
<evidence type="ECO:0000313" key="1">
    <source>
        <dbReference type="EMBL" id="KAK8770490.1"/>
    </source>
</evidence>
<dbReference type="Proteomes" id="UP001321473">
    <property type="component" value="Unassembled WGS sequence"/>
</dbReference>
<keyword evidence="2" id="KW-1185">Reference proteome</keyword>
<comment type="caution">
    <text evidence="1">The sequence shown here is derived from an EMBL/GenBank/DDBJ whole genome shotgun (WGS) entry which is preliminary data.</text>
</comment>
<reference evidence="1 2" key="1">
    <citation type="journal article" date="2023" name="Arcadia Sci">
        <title>De novo assembly of a long-read Amblyomma americanum tick genome.</title>
        <authorList>
            <person name="Chou S."/>
            <person name="Poskanzer K.E."/>
            <person name="Rollins M."/>
            <person name="Thuy-Boun P.S."/>
        </authorList>
    </citation>
    <scope>NUCLEOTIDE SEQUENCE [LARGE SCALE GENOMIC DNA]</scope>
    <source>
        <strain evidence="1">F_SG_1</strain>
        <tissue evidence="1">Salivary glands</tissue>
    </source>
</reference>
<protein>
    <submittedName>
        <fullName evidence="1">Uncharacterized protein</fullName>
    </submittedName>
</protein>
<dbReference type="AlphaFoldDB" id="A0AAQ4E731"/>